<evidence type="ECO:0008006" key="3">
    <source>
        <dbReference type="Google" id="ProtNLM"/>
    </source>
</evidence>
<protein>
    <recommendedName>
        <fullName evidence="3">LysR substrate-binding domain-containing protein</fullName>
    </recommendedName>
</protein>
<dbReference type="SUPFAM" id="SSF53850">
    <property type="entry name" value="Periplasmic binding protein-like II"/>
    <property type="match status" value="1"/>
</dbReference>
<name>K1JL73_9BURK</name>
<proteinExistence type="predicted"/>
<dbReference type="HOGENOM" id="CLU_2048531_0_0_4"/>
<dbReference type="EMBL" id="ADMG01000032">
    <property type="protein sequence ID" value="EKB30971.1"/>
    <property type="molecule type" value="Genomic_DNA"/>
</dbReference>
<evidence type="ECO:0000313" key="1">
    <source>
        <dbReference type="EMBL" id="EKB30971.1"/>
    </source>
</evidence>
<sequence>MRISNVTHNFSAAVVRFHASLMAHEREGARITMPYFLAAPWIVLETDATAKILEKNARMLARYLPIEILPLPPGLAGRYERRVIWHENASGDPALMWLIAMLRSASAQEACAGSARRPEG</sequence>
<comment type="caution">
    <text evidence="1">The sequence shown here is derived from an EMBL/GenBank/DDBJ whole genome shotgun (WGS) entry which is preliminary data.</text>
</comment>
<reference evidence="1 2" key="1">
    <citation type="submission" date="2012-05" db="EMBL/GenBank/DDBJ databases">
        <title>The Genome Sequence of Sutterella wadsworthensis 2_1_59BFAA.</title>
        <authorList>
            <consortium name="The Broad Institute Genome Sequencing Platform"/>
            <person name="Earl A."/>
            <person name="Ward D."/>
            <person name="Feldgarden M."/>
            <person name="Gevers D."/>
            <person name="Daigneault M."/>
            <person name="Strauss J."/>
            <person name="Allen-Vercoe E."/>
            <person name="Walker B."/>
            <person name="Young S.K."/>
            <person name="Zeng Q."/>
            <person name="Gargeya S."/>
            <person name="Fitzgerald M."/>
            <person name="Haas B."/>
            <person name="Abouelleil A."/>
            <person name="Alvarado L."/>
            <person name="Arachchi H.M."/>
            <person name="Berlin A.M."/>
            <person name="Chapman S.B."/>
            <person name="Goldberg J."/>
            <person name="Griggs A."/>
            <person name="Gujja S."/>
            <person name="Hansen M."/>
            <person name="Howarth C."/>
            <person name="Imamovic A."/>
            <person name="Larimer J."/>
            <person name="McCowen C."/>
            <person name="Montmayeur A."/>
            <person name="Murphy C."/>
            <person name="Neiman D."/>
            <person name="Pearson M."/>
            <person name="Priest M."/>
            <person name="Roberts A."/>
            <person name="Saif S."/>
            <person name="Shea T."/>
            <person name="Sisk P."/>
            <person name="Sykes S."/>
            <person name="Wortman J."/>
            <person name="Nusbaum C."/>
            <person name="Birren B."/>
        </authorList>
    </citation>
    <scope>NUCLEOTIDE SEQUENCE [LARGE SCALE GENOMIC DNA]</scope>
    <source>
        <strain evidence="1 2">2_1_59BFAA</strain>
    </source>
</reference>
<dbReference type="STRING" id="742823.HMPREF9465_01354"/>
<dbReference type="Proteomes" id="UP000005835">
    <property type="component" value="Unassembled WGS sequence"/>
</dbReference>
<dbReference type="AlphaFoldDB" id="K1JL73"/>
<dbReference type="Gene3D" id="3.40.190.10">
    <property type="entry name" value="Periplasmic binding protein-like II"/>
    <property type="match status" value="2"/>
</dbReference>
<dbReference type="RefSeq" id="WP_005435392.1">
    <property type="nucleotide sequence ID" value="NZ_JH815516.1"/>
</dbReference>
<dbReference type="PATRIC" id="fig|742823.3.peg.1341"/>
<accession>K1JL73</accession>
<evidence type="ECO:0000313" key="2">
    <source>
        <dbReference type="Proteomes" id="UP000005835"/>
    </source>
</evidence>
<organism evidence="1 2">
    <name type="scientific">Sutterella wadsworthensis 2_1_59BFAA</name>
    <dbReference type="NCBI Taxonomy" id="742823"/>
    <lineage>
        <taxon>Bacteria</taxon>
        <taxon>Pseudomonadati</taxon>
        <taxon>Pseudomonadota</taxon>
        <taxon>Betaproteobacteria</taxon>
        <taxon>Burkholderiales</taxon>
        <taxon>Sutterellaceae</taxon>
        <taxon>Sutterella</taxon>
    </lineage>
</organism>
<keyword evidence="2" id="KW-1185">Reference proteome</keyword>
<dbReference type="OrthoDB" id="8583877at2"/>
<gene>
    <name evidence="1" type="ORF">HMPREF9465_01354</name>
</gene>